<reference evidence="2 3" key="1">
    <citation type="submission" date="2018-04" db="EMBL/GenBank/DDBJ databases">
        <title>The genome of golden apple snail Pomacea canaliculata provides insight into stress tolerance and invasive adaptation.</title>
        <authorList>
            <person name="Liu C."/>
            <person name="Liu B."/>
            <person name="Ren Y."/>
            <person name="Zhang Y."/>
            <person name="Wang H."/>
            <person name="Li S."/>
            <person name="Jiang F."/>
            <person name="Yin L."/>
            <person name="Zhang G."/>
            <person name="Qian W."/>
            <person name="Fan W."/>
        </authorList>
    </citation>
    <scope>NUCLEOTIDE SEQUENCE [LARGE SCALE GENOMIC DNA]</scope>
    <source>
        <strain evidence="2">SZHN2017</strain>
        <tissue evidence="2">Muscle</tissue>
    </source>
</reference>
<evidence type="ECO:0000313" key="2">
    <source>
        <dbReference type="EMBL" id="PVD28627.1"/>
    </source>
</evidence>
<sequence>MGKKGKKGKKAPENENLKAEQKLLWQDLLENARAVARVFENEEIVTYKEVVDAMKEKWSRQRQREKEIQDLKSQIARKMVEIEEMQQEVNVWLAYRDAGRHVHDTEIRILEQELRDLQTSYEDMSTTLEKSFLASKTEVEKYTDQTLALQKDKASDKAMSCLDKKDRQEVLDNDWLKKEVQIHRFETAKVRERVEDLERTNLEMMSDLFDCTVEDLKISRNFFLTQCENAENLESAGLLEMDLCRLLPPDPDHDFVKGRPPSATLKAVQDKLLSITNHPEEQAAESKLHVNEGDESDYLTLFPDESETTDEPIPSLMLEEEDFEILASVGVGLNPQRLEYH</sequence>
<keyword evidence="3" id="KW-1185">Reference proteome</keyword>
<accession>A0A2T7P5C8</accession>
<organism evidence="2 3">
    <name type="scientific">Pomacea canaliculata</name>
    <name type="common">Golden apple snail</name>
    <dbReference type="NCBI Taxonomy" id="400727"/>
    <lineage>
        <taxon>Eukaryota</taxon>
        <taxon>Metazoa</taxon>
        <taxon>Spiralia</taxon>
        <taxon>Lophotrochozoa</taxon>
        <taxon>Mollusca</taxon>
        <taxon>Gastropoda</taxon>
        <taxon>Caenogastropoda</taxon>
        <taxon>Architaenioglossa</taxon>
        <taxon>Ampullarioidea</taxon>
        <taxon>Ampullariidae</taxon>
        <taxon>Pomacea</taxon>
    </lineage>
</organism>
<dbReference type="STRING" id="400727.A0A2T7P5C8"/>
<feature type="coiled-coil region" evidence="1">
    <location>
        <begin position="68"/>
        <end position="127"/>
    </location>
</feature>
<dbReference type="PANTHER" id="PTHR21468:SF1">
    <property type="entry name" value="COILED-COIL DOMAIN-CONTAINING PROTEIN 83"/>
    <property type="match status" value="1"/>
</dbReference>
<dbReference type="Proteomes" id="UP000245119">
    <property type="component" value="Linkage Group LG6"/>
</dbReference>
<dbReference type="PANTHER" id="PTHR21468">
    <property type="entry name" value="HSD9"/>
    <property type="match status" value="1"/>
</dbReference>
<evidence type="ECO:0000313" key="3">
    <source>
        <dbReference type="Proteomes" id="UP000245119"/>
    </source>
</evidence>
<evidence type="ECO:0000256" key="1">
    <source>
        <dbReference type="SAM" id="Coils"/>
    </source>
</evidence>
<comment type="caution">
    <text evidence="2">The sequence shown here is derived from an EMBL/GenBank/DDBJ whole genome shotgun (WGS) entry which is preliminary data.</text>
</comment>
<name>A0A2T7P5C8_POMCA</name>
<keyword evidence="1" id="KW-0175">Coiled coil</keyword>
<dbReference type="AlphaFoldDB" id="A0A2T7P5C8"/>
<dbReference type="InterPro" id="IPR026702">
    <property type="entry name" value="CCDC83"/>
</dbReference>
<protein>
    <recommendedName>
        <fullName evidence="4">Coiled-coil domain-containing protein 83</fullName>
    </recommendedName>
</protein>
<proteinExistence type="predicted"/>
<gene>
    <name evidence="2" type="ORF">C0Q70_11221</name>
</gene>
<dbReference type="OrthoDB" id="10005859at2759"/>
<dbReference type="EMBL" id="PZQS01000006">
    <property type="protein sequence ID" value="PVD28627.1"/>
    <property type="molecule type" value="Genomic_DNA"/>
</dbReference>
<evidence type="ECO:0008006" key="4">
    <source>
        <dbReference type="Google" id="ProtNLM"/>
    </source>
</evidence>